<evidence type="ECO:0000259" key="1">
    <source>
        <dbReference type="Pfam" id="PF04765"/>
    </source>
</evidence>
<evidence type="ECO:0000313" key="2">
    <source>
        <dbReference type="EMBL" id="RZB95904.1"/>
    </source>
</evidence>
<evidence type="ECO:0000313" key="3">
    <source>
        <dbReference type="Proteomes" id="UP000289340"/>
    </source>
</evidence>
<name>A0A445JBN9_GLYSO</name>
<organism evidence="2 3">
    <name type="scientific">Glycine soja</name>
    <name type="common">Wild soybean</name>
    <dbReference type="NCBI Taxonomy" id="3848"/>
    <lineage>
        <taxon>Eukaryota</taxon>
        <taxon>Viridiplantae</taxon>
        <taxon>Streptophyta</taxon>
        <taxon>Embryophyta</taxon>
        <taxon>Tracheophyta</taxon>
        <taxon>Spermatophyta</taxon>
        <taxon>Magnoliopsida</taxon>
        <taxon>eudicotyledons</taxon>
        <taxon>Gunneridae</taxon>
        <taxon>Pentapetalae</taxon>
        <taxon>rosids</taxon>
        <taxon>fabids</taxon>
        <taxon>Fabales</taxon>
        <taxon>Fabaceae</taxon>
        <taxon>Papilionoideae</taxon>
        <taxon>50 kb inversion clade</taxon>
        <taxon>NPAAA clade</taxon>
        <taxon>indigoferoid/millettioid clade</taxon>
        <taxon>Phaseoleae</taxon>
        <taxon>Glycine</taxon>
        <taxon>Glycine subgen. Soja</taxon>
    </lineage>
</organism>
<dbReference type="Pfam" id="PF04765">
    <property type="entry name" value="TOD1_MUCI70"/>
    <property type="match status" value="1"/>
</dbReference>
<dbReference type="PANTHER" id="PTHR12956">
    <property type="entry name" value="ALKALINE CERAMIDASE-RELATED"/>
    <property type="match status" value="1"/>
</dbReference>
<dbReference type="AlphaFoldDB" id="A0A445JBN9"/>
<dbReference type="InterPro" id="IPR048354">
    <property type="entry name" value="TOD1_MUCI70_glycTrfase_dom"/>
</dbReference>
<dbReference type="PANTHER" id="PTHR12956:SF13">
    <property type="entry name" value="ALKALINE CERAMIDASE TOD1"/>
    <property type="match status" value="1"/>
</dbReference>
<dbReference type="InterPro" id="IPR006852">
    <property type="entry name" value="TOD1_MUCI70"/>
</dbReference>
<accession>A0A445JBN9</accession>
<gene>
    <name evidence="2" type="ORF">D0Y65_019978</name>
</gene>
<comment type="caution">
    <text evidence="2">The sequence shown here is derived from an EMBL/GenBank/DDBJ whole genome shotgun (WGS) entry which is preliminary data.</text>
</comment>
<feature type="domain" description="TOD1/MUCI70 glycosyltransferase-like" evidence="1">
    <location>
        <begin position="197"/>
        <end position="323"/>
    </location>
</feature>
<protein>
    <recommendedName>
        <fullName evidence="1">TOD1/MUCI70 glycosyltransferase-like domain-containing protein</fullName>
    </recommendedName>
</protein>
<reference evidence="2 3" key="1">
    <citation type="submission" date="2018-09" db="EMBL/GenBank/DDBJ databases">
        <title>A high-quality reference genome of wild soybean provides a powerful tool to mine soybean genomes.</title>
        <authorList>
            <person name="Xie M."/>
            <person name="Chung C.Y.L."/>
            <person name="Li M.-W."/>
            <person name="Wong F.-L."/>
            <person name="Chan T.-F."/>
            <person name="Lam H.-M."/>
        </authorList>
    </citation>
    <scope>NUCLEOTIDE SEQUENCE [LARGE SCALE GENOMIC DNA]</scope>
    <source>
        <strain evidence="3">cv. W05</strain>
        <tissue evidence="2">Hypocotyl of etiolated seedlings</tissue>
    </source>
</reference>
<dbReference type="Proteomes" id="UP000289340">
    <property type="component" value="Chromosome 8"/>
</dbReference>
<proteinExistence type="predicted"/>
<dbReference type="EMBL" id="QZWG01000008">
    <property type="protein sequence ID" value="RZB95904.1"/>
    <property type="molecule type" value="Genomic_DNA"/>
</dbReference>
<sequence>MELQLPYKKVPSPINNGYHHLTPLSSSMRSTLYDPIQPSSSLFSYPSSYGQHKYAISTTRSTCSSPVNFSDYWDILKEIQNFCKFSTRTVRCMQGNPDSFGGNLSTHLRFFHFDHQNDSSEVPYRICMEKCESVVVVSAIFNDHDKIRQPRGLGSQTLQNVCFFMFIDDITLKGLEYLGLISTKSREYKIGVWRIVKNADIAISKHPYFVHTMEEAIATARWKKWWYVNALKMQMETYCENGLQPWSPTKLPYASDVPDSALTLRKHGLSSNLFSCLIFNELEAFNPRDQLAFAFVRDHMKPKLKLNIYEVEVFEQVTMEYRHNLKPSDVSIAKKLPMTRKTVRAEPDLLYENGSCCSRCHHYLTAMWGDSHQ</sequence>
<keyword evidence="3" id="KW-1185">Reference proteome</keyword>